<dbReference type="EMBL" id="CP000268">
    <property type="protein sequence ID" value="ABD72047.1"/>
    <property type="molecule type" value="Genomic_DNA"/>
</dbReference>
<dbReference type="GO" id="GO:0003910">
    <property type="term" value="F:DNA ligase (ATP) activity"/>
    <property type="evidence" value="ECO:0007669"/>
    <property type="project" value="InterPro"/>
</dbReference>
<keyword evidence="2" id="KW-0614">Plasmid</keyword>
<dbReference type="Proteomes" id="UP000008332">
    <property type="component" value="Plasmid unnamed1"/>
</dbReference>
<dbReference type="Gene3D" id="3.30.470.30">
    <property type="entry name" value="DNA ligase/mRNA capping enzyme"/>
    <property type="match status" value="1"/>
</dbReference>
<dbReference type="eggNOG" id="COG1793">
    <property type="taxonomic scope" value="Bacteria"/>
</dbReference>
<organism evidence="2 3">
    <name type="scientific">Albidiferax ferrireducens (strain ATCC BAA-621 / DSM 15236 / T118)</name>
    <name type="common">Rhodoferax ferrireducens</name>
    <dbReference type="NCBI Taxonomy" id="338969"/>
    <lineage>
        <taxon>Bacteria</taxon>
        <taxon>Pseudomonadati</taxon>
        <taxon>Pseudomonadota</taxon>
        <taxon>Betaproteobacteria</taxon>
        <taxon>Burkholderiales</taxon>
        <taxon>Comamonadaceae</taxon>
        <taxon>Rhodoferax</taxon>
    </lineage>
</organism>
<geneLocation type="plasmid" evidence="3">
    <name>pDSM15236</name>
</geneLocation>
<dbReference type="CDD" id="cd07998">
    <property type="entry name" value="WGR_DNA_ligase"/>
    <property type="match status" value="1"/>
</dbReference>
<keyword evidence="2" id="KW-0436">Ligase</keyword>
<dbReference type="OrthoDB" id="9802472at2"/>
<name>Q21Q98_ALBFT</name>
<reference evidence="3" key="1">
    <citation type="submission" date="2006-02" db="EMBL/GenBank/DDBJ databases">
        <title>Complete sequence of plasmid 1 of Rhodoferax ferrireducens DSM 15236.</title>
        <authorList>
            <person name="Copeland A."/>
            <person name="Lucas S."/>
            <person name="Lapidus A."/>
            <person name="Barry K."/>
            <person name="Detter J.C."/>
            <person name="Glavina del Rio T."/>
            <person name="Hammon N."/>
            <person name="Israni S."/>
            <person name="Pitluck S."/>
            <person name="Brettin T."/>
            <person name="Bruce D."/>
            <person name="Han C."/>
            <person name="Tapia R."/>
            <person name="Gilna P."/>
            <person name="Kiss H."/>
            <person name="Schmutz J."/>
            <person name="Larimer F."/>
            <person name="Land M."/>
            <person name="Kyrpides N."/>
            <person name="Ivanova N."/>
            <person name="Richardson P."/>
        </authorList>
    </citation>
    <scope>NUCLEOTIDE SEQUENCE [LARGE SCALE GENOMIC DNA]</scope>
    <source>
        <strain evidence="3">ATCC BAA-621 / DSM 15236 / T118</strain>
        <plasmid evidence="3">Plasmid pDSM15236</plasmid>
    </source>
</reference>
<dbReference type="InterPro" id="IPR012310">
    <property type="entry name" value="DNA_ligase_ATP-dep_cent"/>
</dbReference>
<dbReference type="SUPFAM" id="SSF56091">
    <property type="entry name" value="DNA ligase/mRNA capping enzyme, catalytic domain"/>
    <property type="match status" value="1"/>
</dbReference>
<evidence type="ECO:0000313" key="3">
    <source>
        <dbReference type="Proteomes" id="UP000008332"/>
    </source>
</evidence>
<dbReference type="Pfam" id="PF01068">
    <property type="entry name" value="DNA_ligase_A_M"/>
    <property type="match status" value="1"/>
</dbReference>
<evidence type="ECO:0000259" key="1">
    <source>
        <dbReference type="Pfam" id="PF01068"/>
    </source>
</evidence>
<evidence type="ECO:0000313" key="2">
    <source>
        <dbReference type="EMBL" id="ABD72047.1"/>
    </source>
</evidence>
<gene>
    <name evidence="2" type="ordered locus">Rfer_4361</name>
</gene>
<dbReference type="GO" id="GO:0006310">
    <property type="term" value="P:DNA recombination"/>
    <property type="evidence" value="ECO:0007669"/>
    <property type="project" value="InterPro"/>
</dbReference>
<protein>
    <submittedName>
        <fullName evidence="2">ATP dependent DNA ligase</fullName>
    </submittedName>
</protein>
<proteinExistence type="predicted"/>
<dbReference type="RefSeq" id="WP_011458692.1">
    <property type="nucleotide sequence ID" value="NC_007901.1"/>
</dbReference>
<dbReference type="AlphaFoldDB" id="Q21Q98"/>
<dbReference type="KEGG" id="rfr:Rfer_4361"/>
<dbReference type="GO" id="GO:0005524">
    <property type="term" value="F:ATP binding"/>
    <property type="evidence" value="ECO:0007669"/>
    <property type="project" value="InterPro"/>
</dbReference>
<dbReference type="GO" id="GO:0006281">
    <property type="term" value="P:DNA repair"/>
    <property type="evidence" value="ECO:0007669"/>
    <property type="project" value="InterPro"/>
</dbReference>
<feature type="domain" description="ATP-dependent DNA ligase family profile" evidence="1">
    <location>
        <begin position="209"/>
        <end position="292"/>
    </location>
</feature>
<accession>Q21Q98</accession>
<keyword evidence="3" id="KW-1185">Reference proteome</keyword>
<dbReference type="HOGENOM" id="CLU_042152_0_0_4"/>
<sequence length="409" mass="45917">MPGIWPGHHQQQERYPPASAGCGALFPFEKNMTEELAKNTSLYSRHNGADKVYHAYLRKKDDGWTVDYAHGGRGKALKVGTRTETPVAYVKALKIFESLVNSKKNGDSHYQEGEAGTAYENITDSKELFGIFPQEPTAIQRAALKALIFDNDWCFQVKANGENRLLSIKGDCARGGNKKGQVVSIPTHWLTEFKALGNFVANGEHVGDRFIAFDLLEYEGIDMRGWPQRRRFAKLLEMYDSMNDVANVTPSFGVIECYYTADEKQALLQRAEDIRLEGIVAKNARGVYAQGRGPDSLKFVFREVSTCIVMARNVQRSVQVGLLNSEGDLVSRGNVTIPPNKPVPEVDALVDVQYMYDNGKSFVISVYDPDNKSPRSDVERHECTLSQVTRTMPDEEYVDPEAYHRRQCA</sequence>